<proteinExistence type="predicted"/>
<organism evidence="1 2">
    <name type="scientific">Actinomadura verrucosospora</name>
    <dbReference type="NCBI Taxonomy" id="46165"/>
    <lineage>
        <taxon>Bacteria</taxon>
        <taxon>Bacillati</taxon>
        <taxon>Actinomycetota</taxon>
        <taxon>Actinomycetes</taxon>
        <taxon>Streptosporangiales</taxon>
        <taxon>Thermomonosporaceae</taxon>
        <taxon>Actinomadura</taxon>
    </lineage>
</organism>
<dbReference type="EMBL" id="CP053892">
    <property type="protein sequence ID" value="QKG25413.1"/>
    <property type="molecule type" value="Genomic_DNA"/>
</dbReference>
<sequence length="108" mass="11036">MAAAAGACLAVAAGCGGGGHDGLVAALKDGPLHGYGRSDKQLDCYAAALTEYGDKSDVKAFADDGGKDAAVYRRIRIKDREAFVKKADACLDLHQFANPYPTAAFGGG</sequence>
<dbReference type="Proteomes" id="UP000501240">
    <property type="component" value="Chromosome"/>
</dbReference>
<name>A0A7D3VX26_ACTVE</name>
<keyword evidence="2" id="KW-1185">Reference proteome</keyword>
<accession>A0A7D3VX26</accession>
<evidence type="ECO:0000313" key="2">
    <source>
        <dbReference type="Proteomes" id="UP000501240"/>
    </source>
</evidence>
<evidence type="ECO:0000313" key="1">
    <source>
        <dbReference type="EMBL" id="QKG25413.1"/>
    </source>
</evidence>
<protein>
    <submittedName>
        <fullName evidence="1">Uncharacterized protein</fullName>
    </submittedName>
</protein>
<reference evidence="1 2" key="1">
    <citation type="submission" date="2020-05" db="EMBL/GenBank/DDBJ databases">
        <title>Actinomadura verrucosospora NRRL-B18236 (PFL_A860) Genome sequencing and assembly.</title>
        <authorList>
            <person name="Samborskyy M."/>
        </authorList>
    </citation>
    <scope>NUCLEOTIDE SEQUENCE [LARGE SCALE GENOMIC DNA]</scope>
    <source>
        <strain evidence="1 2">NRRL:B18236</strain>
    </source>
</reference>
<dbReference type="AlphaFoldDB" id="A0A7D3VX26"/>
<gene>
    <name evidence="1" type="ORF">ACTIVE_7065</name>
</gene>